<organism evidence="3">
    <name type="scientific">marine metagenome</name>
    <dbReference type="NCBI Taxonomy" id="408172"/>
    <lineage>
        <taxon>unclassified sequences</taxon>
        <taxon>metagenomes</taxon>
        <taxon>ecological metagenomes</taxon>
    </lineage>
</organism>
<dbReference type="PANTHER" id="PTHR11731:SF193">
    <property type="entry name" value="DIPEPTIDYL PEPTIDASE 9"/>
    <property type="match status" value="1"/>
</dbReference>
<dbReference type="SUPFAM" id="SSF53474">
    <property type="entry name" value="alpha/beta-Hydrolases"/>
    <property type="match status" value="1"/>
</dbReference>
<dbReference type="SUPFAM" id="SSF82171">
    <property type="entry name" value="DPP6 N-terminal domain-like"/>
    <property type="match status" value="1"/>
</dbReference>
<dbReference type="GO" id="GO:0008236">
    <property type="term" value="F:serine-type peptidase activity"/>
    <property type="evidence" value="ECO:0007669"/>
    <property type="project" value="InterPro"/>
</dbReference>
<evidence type="ECO:0000259" key="2">
    <source>
        <dbReference type="Pfam" id="PF00930"/>
    </source>
</evidence>
<dbReference type="InterPro" id="IPR029058">
    <property type="entry name" value="AB_hydrolase_fold"/>
</dbReference>
<dbReference type="GO" id="GO:0006508">
    <property type="term" value="P:proteolysis"/>
    <property type="evidence" value="ECO:0007669"/>
    <property type="project" value="InterPro"/>
</dbReference>
<dbReference type="Gene3D" id="2.140.10.30">
    <property type="entry name" value="Dipeptidylpeptidase IV, N-terminal domain"/>
    <property type="match status" value="1"/>
</dbReference>
<feature type="domain" description="Peptidase S9 prolyl oligopeptidase catalytic" evidence="1">
    <location>
        <begin position="621"/>
        <end position="792"/>
    </location>
</feature>
<proteinExistence type="predicted"/>
<feature type="domain" description="Dipeptidylpeptidase IV N-terminal" evidence="2">
    <location>
        <begin position="277"/>
        <end position="535"/>
    </location>
</feature>
<evidence type="ECO:0000313" key="3">
    <source>
        <dbReference type="EMBL" id="SVA79991.1"/>
    </source>
</evidence>
<dbReference type="InterPro" id="IPR002469">
    <property type="entry name" value="Peptidase_S9B_N"/>
</dbReference>
<dbReference type="EMBL" id="UINC01018954">
    <property type="protein sequence ID" value="SVA79991.1"/>
    <property type="molecule type" value="Genomic_DNA"/>
</dbReference>
<dbReference type="GO" id="GO:0008239">
    <property type="term" value="F:dipeptidyl-peptidase activity"/>
    <property type="evidence" value="ECO:0007669"/>
    <property type="project" value="TreeGrafter"/>
</dbReference>
<dbReference type="AlphaFoldDB" id="A0A381YTP0"/>
<dbReference type="PANTHER" id="PTHR11731">
    <property type="entry name" value="PROTEASE FAMILY S9B,C DIPEPTIDYL-PEPTIDASE IV-RELATED"/>
    <property type="match status" value="1"/>
</dbReference>
<sequence>MNKKYAIGYLCFCLVMPLLAEENNISNKANYQLAGRFAPYKIKKLLYSTSINAKWIEGTENFWYEWKTGDGKSFYMGDPIKGTKQLLFDNDKIAAELTRITRDPWDAQHLPIEKIKFIDKNTLQFDVKSSQDDKGEEVIDEEIDEQKWDIDKKEKEKIYKKKVFHFEYKINTQNLRELKDWEAPDKHPKWANVSPDGETIVFARNHNLYMINASDYKKILDAGRGKDGKKAEDAIEKVTVNEIQLTRDGEEHYSFSIFDRGDTDDKRKRDKGKRKRTRIYWAKDSKKFASIRSDQRKSKDLWVVHSVKNKRPKLETYKYDMAGDKNVTQYEIDIHDLATQSILKLDIKKFKDQRIGVYSGRQFRYPDSDKPQQTVWLAEDSKKLYFYRQSRDMHKVDVCVADTETGEVKVLFEEKLNTYIELQRLELLKSGDMIWWSERDGWAHLYYYGKNGTLKRQITSGPFSVRRVVGVDERKKTIYFMANGREKNEDPYFQHLYSVFFDGTKLKLLNRGNFDHRISMGESNRFFVNNYSRVNSLPRSALYNTSGKKMVDLQEADLSQLMMAGFQYPEPFQVKSADGVTDIYGVMTKPFDFDPNNKYPIIAYVYPGPQTESVAKSFTQLRHSTTALAQFGFIVITIGNRGGHPARSKWYHNYGYGNLRDYGLADKKAGIEQLADRYDFIDIDRVGIYGHSGGGFMSTAAMLVYPDFFKVAVSSSGNHNNDVYNSWWSEKHHGIKEIVDDSGRVSFEYDIAKNSDLAKNLQGHLLLTTGDIDNNVHMAGTLRMAEALIRANK</sequence>
<dbReference type="Pfam" id="PF00326">
    <property type="entry name" value="Peptidase_S9"/>
    <property type="match status" value="1"/>
</dbReference>
<gene>
    <name evidence="3" type="ORF">METZ01_LOCUS132845</name>
</gene>
<evidence type="ECO:0008006" key="4">
    <source>
        <dbReference type="Google" id="ProtNLM"/>
    </source>
</evidence>
<dbReference type="Pfam" id="PF00930">
    <property type="entry name" value="DPPIV_N"/>
    <property type="match status" value="1"/>
</dbReference>
<dbReference type="InterPro" id="IPR050278">
    <property type="entry name" value="Serine_Prot_S9B/DPPIV"/>
</dbReference>
<protein>
    <recommendedName>
        <fullName evidence="4">Peptidase S9 prolyl oligopeptidase catalytic domain-containing protein</fullName>
    </recommendedName>
</protein>
<accession>A0A381YTP0</accession>
<evidence type="ECO:0000259" key="1">
    <source>
        <dbReference type="Pfam" id="PF00326"/>
    </source>
</evidence>
<reference evidence="3" key="1">
    <citation type="submission" date="2018-05" db="EMBL/GenBank/DDBJ databases">
        <authorList>
            <person name="Lanie J.A."/>
            <person name="Ng W.-L."/>
            <person name="Kazmierczak K.M."/>
            <person name="Andrzejewski T.M."/>
            <person name="Davidsen T.M."/>
            <person name="Wayne K.J."/>
            <person name="Tettelin H."/>
            <person name="Glass J.I."/>
            <person name="Rusch D."/>
            <person name="Podicherti R."/>
            <person name="Tsui H.-C.T."/>
            <person name="Winkler M.E."/>
        </authorList>
    </citation>
    <scope>NUCLEOTIDE SEQUENCE</scope>
</reference>
<feature type="non-terminal residue" evidence="3">
    <location>
        <position position="793"/>
    </location>
</feature>
<dbReference type="InterPro" id="IPR001375">
    <property type="entry name" value="Peptidase_S9_cat"/>
</dbReference>
<name>A0A381YTP0_9ZZZZ</name>
<dbReference type="Gene3D" id="3.40.50.1820">
    <property type="entry name" value="alpha/beta hydrolase"/>
    <property type="match status" value="1"/>
</dbReference>